<dbReference type="RefSeq" id="WP_342848074.1">
    <property type="nucleotide sequence ID" value="NZ_JBBMQO010000004.1"/>
</dbReference>
<evidence type="ECO:0000256" key="3">
    <source>
        <dbReference type="ARBA" id="ARBA00023163"/>
    </source>
</evidence>
<keyword evidence="7" id="KW-1185">Reference proteome</keyword>
<dbReference type="PANTHER" id="PTHR44591">
    <property type="entry name" value="STRESS RESPONSE REGULATOR PROTEIN 1"/>
    <property type="match status" value="1"/>
</dbReference>
<evidence type="ECO:0000256" key="1">
    <source>
        <dbReference type="ARBA" id="ARBA00022553"/>
    </source>
</evidence>
<reference evidence="6 7" key="1">
    <citation type="submission" date="2024-03" db="EMBL/GenBank/DDBJ databases">
        <title>Community enrichment and isolation of bacterial strains for fucoidan degradation.</title>
        <authorList>
            <person name="Sichert A."/>
        </authorList>
    </citation>
    <scope>NUCLEOTIDE SEQUENCE [LARGE SCALE GENOMIC DNA]</scope>
    <source>
        <strain evidence="6 7">AS62</strain>
    </source>
</reference>
<dbReference type="Proteomes" id="UP001477870">
    <property type="component" value="Unassembled WGS sequence"/>
</dbReference>
<dbReference type="InterPro" id="IPR050595">
    <property type="entry name" value="Bact_response_regulator"/>
</dbReference>
<evidence type="ECO:0000259" key="5">
    <source>
        <dbReference type="PROSITE" id="PS50110"/>
    </source>
</evidence>
<dbReference type="SUPFAM" id="SSF52172">
    <property type="entry name" value="CheY-like"/>
    <property type="match status" value="1"/>
</dbReference>
<gene>
    <name evidence="6" type="ORF">WNY59_08415</name>
</gene>
<keyword evidence="1 4" id="KW-0597">Phosphoprotein</keyword>
<protein>
    <submittedName>
        <fullName evidence="6">Response regulator</fullName>
    </submittedName>
</protein>
<evidence type="ECO:0000256" key="4">
    <source>
        <dbReference type="PROSITE-ProRule" id="PRU00169"/>
    </source>
</evidence>
<accession>A0ABU9T655</accession>
<feature type="modified residue" description="4-aspartylphosphate" evidence="4">
    <location>
        <position position="57"/>
    </location>
</feature>
<dbReference type="EMBL" id="JBBMQO010000004">
    <property type="protein sequence ID" value="MEM5501609.1"/>
    <property type="molecule type" value="Genomic_DNA"/>
</dbReference>
<dbReference type="Pfam" id="PF00072">
    <property type="entry name" value="Response_reg"/>
    <property type="match status" value="1"/>
</dbReference>
<comment type="caution">
    <text evidence="6">The sequence shown here is derived from an EMBL/GenBank/DDBJ whole genome shotgun (WGS) entry which is preliminary data.</text>
</comment>
<dbReference type="Gene3D" id="3.40.50.2300">
    <property type="match status" value="1"/>
</dbReference>
<dbReference type="PROSITE" id="PS50110">
    <property type="entry name" value="RESPONSE_REGULATORY"/>
    <property type="match status" value="1"/>
</dbReference>
<evidence type="ECO:0000313" key="7">
    <source>
        <dbReference type="Proteomes" id="UP001477870"/>
    </source>
</evidence>
<evidence type="ECO:0000313" key="6">
    <source>
        <dbReference type="EMBL" id="MEM5501609.1"/>
    </source>
</evidence>
<keyword evidence="3" id="KW-0804">Transcription</keyword>
<evidence type="ECO:0000256" key="2">
    <source>
        <dbReference type="ARBA" id="ARBA00023015"/>
    </source>
</evidence>
<feature type="domain" description="Response regulatory" evidence="5">
    <location>
        <begin position="7"/>
        <end position="124"/>
    </location>
</feature>
<dbReference type="PANTHER" id="PTHR44591:SF3">
    <property type="entry name" value="RESPONSE REGULATORY DOMAIN-CONTAINING PROTEIN"/>
    <property type="match status" value="1"/>
</dbReference>
<proteinExistence type="predicted"/>
<dbReference type="InterPro" id="IPR011006">
    <property type="entry name" value="CheY-like_superfamily"/>
</dbReference>
<organism evidence="6 7">
    <name type="scientific">Ahrensia kielensis</name>
    <dbReference type="NCBI Taxonomy" id="76980"/>
    <lineage>
        <taxon>Bacteria</taxon>
        <taxon>Pseudomonadati</taxon>
        <taxon>Pseudomonadota</taxon>
        <taxon>Alphaproteobacteria</taxon>
        <taxon>Hyphomicrobiales</taxon>
        <taxon>Ahrensiaceae</taxon>
        <taxon>Ahrensia</taxon>
    </lineage>
</organism>
<dbReference type="InterPro" id="IPR001789">
    <property type="entry name" value="Sig_transdc_resp-reg_receiver"/>
</dbReference>
<sequence>MSNTLQKILYVEDDESIAEIVKMSLEDIGDFEVLHCFSGITALKEVENFSPQLVLMDVMMPDMDGPETMLRMKAMPSVADIPIIFMTARAQVQEQKQYMDLGAIGVIVKPFDPITLCDRIRDMWAKD</sequence>
<name>A0ABU9T655_9HYPH</name>
<keyword evidence="2" id="KW-0805">Transcription regulation</keyword>
<dbReference type="SMART" id="SM00448">
    <property type="entry name" value="REC"/>
    <property type="match status" value="1"/>
</dbReference>